<dbReference type="Pfam" id="PF00805">
    <property type="entry name" value="Pentapeptide"/>
    <property type="match status" value="2"/>
</dbReference>
<proteinExistence type="predicted"/>
<dbReference type="EMBL" id="JAVMIP010000018">
    <property type="protein sequence ID" value="MDS3861887.1"/>
    <property type="molecule type" value="Genomic_DNA"/>
</dbReference>
<dbReference type="PANTHER" id="PTHR14136:SF17">
    <property type="entry name" value="BTB_POZ DOMAIN-CONTAINING PROTEIN KCTD9"/>
    <property type="match status" value="1"/>
</dbReference>
<dbReference type="InterPro" id="IPR051082">
    <property type="entry name" value="Pentapeptide-BTB/POZ_domain"/>
</dbReference>
<dbReference type="Proteomes" id="UP001268256">
    <property type="component" value="Unassembled WGS sequence"/>
</dbReference>
<protein>
    <submittedName>
        <fullName evidence="2">Pentapeptide repeat-containing protein</fullName>
    </submittedName>
</protein>
<sequence>MASFCTNITKTNWLTGCCILGILVNFATPGLAAKPEDLQQLNRTGNCPNCDLSYANLNGRNFKGADLQGANLNAATLRGANLTGANLTGATLTNADLRGARFSRANLTNASLAWARVERVRFDQANLTGAMLGGSKLAGALDLTGATLPNTKPAFFVLPTRSSR</sequence>
<dbReference type="Gene3D" id="2.160.20.80">
    <property type="entry name" value="E3 ubiquitin-protein ligase SopA"/>
    <property type="match status" value="1"/>
</dbReference>
<evidence type="ECO:0000313" key="2">
    <source>
        <dbReference type="EMBL" id="MDS3861887.1"/>
    </source>
</evidence>
<dbReference type="AlphaFoldDB" id="A0AAE4FV73"/>
<keyword evidence="3" id="KW-1185">Reference proteome</keyword>
<dbReference type="RefSeq" id="WP_322879110.1">
    <property type="nucleotide sequence ID" value="NZ_JAVMIP010000018.1"/>
</dbReference>
<comment type="caution">
    <text evidence="2">The sequence shown here is derived from an EMBL/GenBank/DDBJ whole genome shotgun (WGS) entry which is preliminary data.</text>
</comment>
<gene>
    <name evidence="2" type="ORF">RIF25_13860</name>
</gene>
<dbReference type="PANTHER" id="PTHR14136">
    <property type="entry name" value="BTB_POZ DOMAIN-CONTAINING PROTEIN KCTD9"/>
    <property type="match status" value="1"/>
</dbReference>
<feature type="chain" id="PRO_5042064780" evidence="1">
    <location>
        <begin position="33"/>
        <end position="164"/>
    </location>
</feature>
<name>A0AAE4FV73_9CYAN</name>
<reference evidence="3" key="1">
    <citation type="submission" date="2023-07" db="EMBL/GenBank/DDBJ databases">
        <authorList>
            <person name="Luz R."/>
            <person name="Cordeiro R."/>
            <person name="Fonseca A."/>
            <person name="Goncalves V."/>
        </authorList>
    </citation>
    <scope>NUCLEOTIDE SEQUENCE [LARGE SCALE GENOMIC DNA]</scope>
    <source>
        <strain evidence="3">BACA0444</strain>
    </source>
</reference>
<evidence type="ECO:0000313" key="3">
    <source>
        <dbReference type="Proteomes" id="UP001268256"/>
    </source>
</evidence>
<dbReference type="InterPro" id="IPR001646">
    <property type="entry name" value="5peptide_repeat"/>
</dbReference>
<keyword evidence="1" id="KW-0732">Signal</keyword>
<accession>A0AAE4FV73</accession>
<evidence type="ECO:0000256" key="1">
    <source>
        <dbReference type="SAM" id="SignalP"/>
    </source>
</evidence>
<feature type="signal peptide" evidence="1">
    <location>
        <begin position="1"/>
        <end position="32"/>
    </location>
</feature>
<dbReference type="SUPFAM" id="SSF141571">
    <property type="entry name" value="Pentapeptide repeat-like"/>
    <property type="match status" value="1"/>
</dbReference>
<organism evidence="2 3">
    <name type="scientific">Pseudocalidococcus azoricus BACA0444</name>
    <dbReference type="NCBI Taxonomy" id="2918990"/>
    <lineage>
        <taxon>Bacteria</taxon>
        <taxon>Bacillati</taxon>
        <taxon>Cyanobacteriota</taxon>
        <taxon>Cyanophyceae</taxon>
        <taxon>Acaryochloridales</taxon>
        <taxon>Thermosynechococcaceae</taxon>
        <taxon>Pseudocalidococcus</taxon>
        <taxon>Pseudocalidococcus azoricus</taxon>
    </lineage>
</organism>